<dbReference type="Proteomes" id="UP000570474">
    <property type="component" value="Unassembled WGS sequence"/>
</dbReference>
<gene>
    <name evidence="1" type="ORF">HGH92_30450</name>
</gene>
<dbReference type="AlphaFoldDB" id="A0A847RZT3"/>
<keyword evidence="2" id="KW-1185">Reference proteome</keyword>
<evidence type="ECO:0000313" key="1">
    <source>
        <dbReference type="EMBL" id="NLR68663.1"/>
    </source>
</evidence>
<proteinExistence type="predicted"/>
<comment type="caution">
    <text evidence="1">The sequence shown here is derived from an EMBL/GenBank/DDBJ whole genome shotgun (WGS) entry which is preliminary data.</text>
</comment>
<reference evidence="1 2" key="1">
    <citation type="submission" date="2020-04" db="EMBL/GenBank/DDBJ databases">
        <authorList>
            <person name="Yin C."/>
        </authorList>
    </citation>
    <scope>NUCLEOTIDE SEQUENCE [LARGE SCALE GENOMIC DNA]</scope>
    <source>
        <strain evidence="1 2">Ae27</strain>
    </source>
</reference>
<protein>
    <submittedName>
        <fullName evidence="1">Glycosyltransferase family 9 protein</fullName>
    </submittedName>
</protein>
<dbReference type="SUPFAM" id="SSF53756">
    <property type="entry name" value="UDP-Glycosyltransferase/glycogen phosphorylase"/>
    <property type="match status" value="1"/>
</dbReference>
<evidence type="ECO:0000313" key="2">
    <source>
        <dbReference type="Proteomes" id="UP000570474"/>
    </source>
</evidence>
<accession>A0A847RZT3</accession>
<dbReference type="EMBL" id="JABAIA010000004">
    <property type="protein sequence ID" value="NLR68663.1"/>
    <property type="molecule type" value="Genomic_DNA"/>
</dbReference>
<name>A0A847RZT3_9BACT</name>
<dbReference type="GO" id="GO:0016740">
    <property type="term" value="F:transferase activity"/>
    <property type="evidence" value="ECO:0007669"/>
    <property type="project" value="UniProtKB-KW"/>
</dbReference>
<organism evidence="1 2">
    <name type="scientific">Chitinophaga varians</name>
    <dbReference type="NCBI Taxonomy" id="2202339"/>
    <lineage>
        <taxon>Bacteria</taxon>
        <taxon>Pseudomonadati</taxon>
        <taxon>Bacteroidota</taxon>
        <taxon>Chitinophagia</taxon>
        <taxon>Chitinophagales</taxon>
        <taxon>Chitinophagaceae</taxon>
        <taxon>Chitinophaga</taxon>
    </lineage>
</organism>
<sequence>MENRSSYRSVCILYDCGNEGDELGNILSTHFLIGPVLKALQAMFGDEMIFVGRKAIAEVIFSPVRFKKIVEMGVRIDSGVRRVDLQGILKEIQECDLIICLNTWIGGEGENLKMLLEHLSPQWSIGFYDFFKEKLAFNPDMHFCDMMFQCVALMDPSAAIADFVRGPEVPQRGREIVRQFVGTLKSEGGSILVVAPHATCQRKEIAYSVYPEALKKVLDNFDNLSIIVLSSEFRWPYSDAYKDRIVIFDHFTTEVTWSFVAHADYFLGPESDALHIADIYRIPSVGIFGKLSPVHFSGFRFAENYSLQSNDYAMQDITTEQISEALRQLIMKTL</sequence>
<dbReference type="RefSeq" id="WP_168874624.1">
    <property type="nucleotide sequence ID" value="NZ_JABAIA010000004.1"/>
</dbReference>
<dbReference type="Gene3D" id="3.40.50.2000">
    <property type="entry name" value="Glycogen Phosphorylase B"/>
    <property type="match status" value="1"/>
</dbReference>
<keyword evidence="1" id="KW-0808">Transferase</keyword>